<evidence type="ECO:0000313" key="1">
    <source>
        <dbReference type="EMBL" id="KLL11574.1"/>
    </source>
</evidence>
<sequence length="148" mass="15519">MLGAVMVLAGERARASDVRHEIAVGTATTNSSTFTTTETVLLSVSADLIGGRTYAIEAWLELLPSVSADKCDLRIRENNVTGAVVRSARVSLDTAASSEHVSFYGRYTAAETGAKTLVLTGQRGAGSGNIQRISGPTFPGYLIVNQVS</sequence>
<organism evidence="1 2">
    <name type="scientific">Protofrankia coriariae</name>
    <dbReference type="NCBI Taxonomy" id="1562887"/>
    <lineage>
        <taxon>Bacteria</taxon>
        <taxon>Bacillati</taxon>
        <taxon>Actinomycetota</taxon>
        <taxon>Actinomycetes</taxon>
        <taxon>Frankiales</taxon>
        <taxon>Frankiaceae</taxon>
        <taxon>Protofrankia</taxon>
    </lineage>
</organism>
<evidence type="ECO:0000313" key="2">
    <source>
        <dbReference type="Proteomes" id="UP000035425"/>
    </source>
</evidence>
<dbReference type="Proteomes" id="UP000035425">
    <property type="component" value="Unassembled WGS sequence"/>
</dbReference>
<comment type="caution">
    <text evidence="1">The sequence shown here is derived from an EMBL/GenBank/DDBJ whole genome shotgun (WGS) entry which is preliminary data.</text>
</comment>
<gene>
    <name evidence="1" type="ORF">FrCorBMG51_11095</name>
</gene>
<name>A0ABR5F4B5_9ACTN</name>
<protein>
    <submittedName>
        <fullName evidence="1">Uncharacterized protein</fullName>
    </submittedName>
</protein>
<accession>A0ABR5F4B5</accession>
<reference evidence="1 2" key="1">
    <citation type="submission" date="2014-12" db="EMBL/GenBank/DDBJ databases">
        <title>Frankia sp. BMG5.1 draft genome.</title>
        <authorList>
            <person name="Gtari M."/>
            <person name="Ghodhbane-Gtari F."/>
            <person name="Nouioui I."/>
            <person name="Ktari A."/>
            <person name="Hezbri K."/>
            <person name="Mimouni W."/>
            <person name="Sbissi I."/>
            <person name="Ayari A."/>
            <person name="Yamanaka T."/>
            <person name="Normand P."/>
            <person name="Tisa L.S."/>
            <person name="Boudabous A."/>
        </authorList>
    </citation>
    <scope>NUCLEOTIDE SEQUENCE [LARGE SCALE GENOMIC DNA]</scope>
    <source>
        <strain evidence="1 2">BMG5.1</strain>
    </source>
</reference>
<proteinExistence type="predicted"/>
<keyword evidence="2" id="KW-1185">Reference proteome</keyword>
<dbReference type="EMBL" id="JWIO01000014">
    <property type="protein sequence ID" value="KLL11574.1"/>
    <property type="molecule type" value="Genomic_DNA"/>
</dbReference>